<dbReference type="SUPFAM" id="SSF49562">
    <property type="entry name" value="C2 domain (Calcium/lipid-binding domain, CaLB)"/>
    <property type="match status" value="1"/>
</dbReference>
<dbReference type="OrthoDB" id="8251120at2759"/>
<dbReference type="GO" id="GO:0005886">
    <property type="term" value="C:plasma membrane"/>
    <property type="evidence" value="ECO:0007669"/>
    <property type="project" value="TreeGrafter"/>
</dbReference>
<dbReference type="GO" id="GO:0070382">
    <property type="term" value="C:exocytic vesicle"/>
    <property type="evidence" value="ECO:0007669"/>
    <property type="project" value="TreeGrafter"/>
</dbReference>
<evidence type="ECO:0000259" key="1">
    <source>
        <dbReference type="Pfam" id="PF00168"/>
    </source>
</evidence>
<organism evidence="2 3">
    <name type="scientific">Psylliodes chrysocephalus</name>
    <dbReference type="NCBI Taxonomy" id="3402493"/>
    <lineage>
        <taxon>Eukaryota</taxon>
        <taxon>Metazoa</taxon>
        <taxon>Ecdysozoa</taxon>
        <taxon>Arthropoda</taxon>
        <taxon>Hexapoda</taxon>
        <taxon>Insecta</taxon>
        <taxon>Pterygota</taxon>
        <taxon>Neoptera</taxon>
        <taxon>Endopterygota</taxon>
        <taxon>Coleoptera</taxon>
        <taxon>Polyphaga</taxon>
        <taxon>Cucujiformia</taxon>
        <taxon>Chrysomeloidea</taxon>
        <taxon>Chrysomelidae</taxon>
        <taxon>Galerucinae</taxon>
        <taxon>Alticini</taxon>
        <taxon>Psylliodes</taxon>
    </lineage>
</organism>
<dbReference type="Gene3D" id="2.60.40.150">
    <property type="entry name" value="C2 domain"/>
    <property type="match status" value="1"/>
</dbReference>
<evidence type="ECO:0000313" key="2">
    <source>
        <dbReference type="EMBL" id="CAH1105845.1"/>
    </source>
</evidence>
<name>A0A9P0GDI1_9CUCU</name>
<reference evidence="2" key="1">
    <citation type="submission" date="2022-01" db="EMBL/GenBank/DDBJ databases">
        <authorList>
            <person name="King R."/>
        </authorList>
    </citation>
    <scope>NUCLEOTIDE SEQUENCE</scope>
</reference>
<gene>
    <name evidence="2" type="ORF">PSYICH_LOCUS7331</name>
</gene>
<dbReference type="GO" id="GO:0005544">
    <property type="term" value="F:calcium-dependent phospholipid binding"/>
    <property type="evidence" value="ECO:0007669"/>
    <property type="project" value="TreeGrafter"/>
</dbReference>
<dbReference type="GO" id="GO:0030276">
    <property type="term" value="F:clathrin binding"/>
    <property type="evidence" value="ECO:0007669"/>
    <property type="project" value="TreeGrafter"/>
</dbReference>
<dbReference type="GO" id="GO:0000149">
    <property type="term" value="F:SNARE binding"/>
    <property type="evidence" value="ECO:0007669"/>
    <property type="project" value="TreeGrafter"/>
</dbReference>
<dbReference type="Pfam" id="PF00168">
    <property type="entry name" value="C2"/>
    <property type="match status" value="1"/>
</dbReference>
<dbReference type="InterPro" id="IPR000008">
    <property type="entry name" value="C2_dom"/>
</dbReference>
<dbReference type="Proteomes" id="UP001153636">
    <property type="component" value="Chromosome 2"/>
</dbReference>
<dbReference type="GO" id="GO:0017156">
    <property type="term" value="P:calcium-ion regulated exocytosis"/>
    <property type="evidence" value="ECO:0007669"/>
    <property type="project" value="TreeGrafter"/>
</dbReference>
<proteinExistence type="predicted"/>
<dbReference type="EMBL" id="OV651814">
    <property type="protein sequence ID" value="CAH1105845.1"/>
    <property type="molecule type" value="Genomic_DNA"/>
</dbReference>
<evidence type="ECO:0000313" key="3">
    <source>
        <dbReference type="Proteomes" id="UP001153636"/>
    </source>
</evidence>
<dbReference type="PANTHER" id="PTHR10024">
    <property type="entry name" value="SYNAPTOTAGMIN"/>
    <property type="match status" value="1"/>
</dbReference>
<dbReference type="InterPro" id="IPR035892">
    <property type="entry name" value="C2_domain_sf"/>
</dbReference>
<feature type="domain" description="C2" evidence="1">
    <location>
        <begin position="46"/>
        <end position="104"/>
    </location>
</feature>
<dbReference type="GO" id="GO:0005509">
    <property type="term" value="F:calcium ion binding"/>
    <property type="evidence" value="ECO:0007669"/>
    <property type="project" value="TreeGrafter"/>
</dbReference>
<keyword evidence="3" id="KW-1185">Reference proteome</keyword>
<accession>A0A9P0GDI1</accession>
<dbReference type="PANTHER" id="PTHR10024:SF374">
    <property type="entry name" value="C2 DOMAIN-CONTAINING PROTEIN"/>
    <property type="match status" value="1"/>
</dbReference>
<sequence length="369" mass="42183">MEETVNTVKNYFKKKTLLSTSTTEDVSRSGVPQLGFRVSFCESSKELKVKVIGARQLPTDYGSVRPRGYLVKVVFYPQKQKFETKTAKDSWPTINEEFTCIVLPLKKIDDFLKGYFVSFTIYAILGKEEEEQKQMDQPRSVLKKYFSFTEGEQIFSLRKSSFRRSGSQRRSSYNGCLNNRRTVGAVTYNLDRKFFTQKLRTGVISTPDIWRNVAEITSGFQTQPRDGTKGSIELTLQYGVSEDGTNDVVEVTVTKFRCSLQTMQLHEKIGGQLYIKITAFEDEDLIQKMKSDKFEPTISLKLEAPASTLRATVNKYNLGQVKILIRLMSRTIVGKKTMLGKIEIDRHSSFWKEIVASPSVNITKMVNFE</sequence>
<protein>
    <recommendedName>
        <fullName evidence="1">C2 domain-containing protein</fullName>
    </recommendedName>
</protein>
<dbReference type="AlphaFoldDB" id="A0A9P0GDI1"/>
<dbReference type="GO" id="GO:0001786">
    <property type="term" value="F:phosphatidylserine binding"/>
    <property type="evidence" value="ECO:0007669"/>
    <property type="project" value="TreeGrafter"/>
</dbReference>